<reference evidence="1 2" key="1">
    <citation type="journal article" date="2019" name="Sci. Rep.">
        <title>Nanopore sequencing improves the draft genome of the human pathogenic amoeba Naegleria fowleri.</title>
        <authorList>
            <person name="Liechti N."/>
            <person name="Schurch N."/>
            <person name="Bruggmann R."/>
            <person name="Wittwer M."/>
        </authorList>
    </citation>
    <scope>NUCLEOTIDE SEQUENCE [LARGE SCALE GENOMIC DNA]</scope>
    <source>
        <strain evidence="1 2">ATCC 30894</strain>
    </source>
</reference>
<name>A0A6A5CAX7_NAEFO</name>
<keyword evidence="2" id="KW-1185">Reference proteome</keyword>
<accession>A0A6A5CAX7</accession>
<dbReference type="Proteomes" id="UP000444721">
    <property type="component" value="Unassembled WGS sequence"/>
</dbReference>
<dbReference type="VEuPathDB" id="AmoebaDB:NfTy_019820"/>
<sequence length="306" mass="34588">MSNKQSSSSTSSEGSSFHEEDSYLARILFKTLFASLFDSFDCNKQILAAEKAAAQDPSNKLKHNILTSLYNTCMGNLVNREFYGPLKTSKAIPKFYKDSPQTNQSFDLDTQQLDLITDEILKTKEESETKNKMNELFGGANPNNLEESLKEKPSRAVGLFLARNHQAISLMGQRMQQLLHLDPKVSLEKWYQLSQFSRQQFGSKINFNVKDSKPIILEKDLAQKLNTLIRKECLPEYQLDQWNAGDGAVNEMCFSTCAASVMCAEQIQKCFDKSDGVEFYNCLVTDPDLLACTTKVIMPNLEIPKK</sequence>
<dbReference type="RefSeq" id="XP_044567122.1">
    <property type="nucleotide sequence ID" value="XM_044701736.1"/>
</dbReference>
<proteinExistence type="predicted"/>
<evidence type="ECO:0000313" key="2">
    <source>
        <dbReference type="Proteomes" id="UP000444721"/>
    </source>
</evidence>
<evidence type="ECO:0000313" key="1">
    <source>
        <dbReference type="EMBL" id="KAF0982409.1"/>
    </source>
</evidence>
<comment type="caution">
    <text evidence="1">The sequence shown here is derived from an EMBL/GenBank/DDBJ whole genome shotgun (WGS) entry which is preliminary data.</text>
</comment>
<dbReference type="EMBL" id="VFQX01000009">
    <property type="protein sequence ID" value="KAF0982409.1"/>
    <property type="molecule type" value="Genomic_DNA"/>
</dbReference>
<dbReference type="GeneID" id="68118554"/>
<dbReference type="AlphaFoldDB" id="A0A6A5CAX7"/>
<dbReference type="OMA" id="DNIGEMG"/>
<dbReference type="OrthoDB" id="10294618at2759"/>
<dbReference type="VEuPathDB" id="AmoebaDB:NF0035120"/>
<organism evidence="1 2">
    <name type="scientific">Naegleria fowleri</name>
    <name type="common">Brain eating amoeba</name>
    <dbReference type="NCBI Taxonomy" id="5763"/>
    <lineage>
        <taxon>Eukaryota</taxon>
        <taxon>Discoba</taxon>
        <taxon>Heterolobosea</taxon>
        <taxon>Tetramitia</taxon>
        <taxon>Eutetramitia</taxon>
        <taxon>Vahlkampfiidae</taxon>
        <taxon>Naegleria</taxon>
    </lineage>
</organism>
<gene>
    <name evidence="1" type="ORF">FDP41_011339</name>
</gene>
<protein>
    <submittedName>
        <fullName evidence="1">Uncharacterized protein</fullName>
    </submittedName>
</protein>
<dbReference type="VEuPathDB" id="AmoebaDB:FDP41_011339"/>